<keyword evidence="5 10" id="KW-0812">Transmembrane</keyword>
<dbReference type="PANTHER" id="PTHR47234">
    <property type="match status" value="1"/>
</dbReference>
<feature type="domain" description="TonB-dependent receptor plug" evidence="14">
    <location>
        <begin position="57"/>
        <end position="174"/>
    </location>
</feature>
<evidence type="ECO:0000256" key="9">
    <source>
        <dbReference type="ARBA" id="ARBA00023237"/>
    </source>
</evidence>
<keyword evidence="7 10" id="KW-0472">Membrane</keyword>
<comment type="similarity">
    <text evidence="2 10 11">Belongs to the TonB-dependent receptor family.</text>
</comment>
<evidence type="ECO:0000313" key="16">
    <source>
        <dbReference type="Proteomes" id="UP000297729"/>
    </source>
</evidence>
<evidence type="ECO:0000256" key="12">
    <source>
        <dbReference type="SAM" id="SignalP"/>
    </source>
</evidence>
<dbReference type="PROSITE" id="PS52016">
    <property type="entry name" value="TONB_DEPENDENT_REC_3"/>
    <property type="match status" value="1"/>
</dbReference>
<dbReference type="InterPro" id="IPR036942">
    <property type="entry name" value="Beta-barrel_TonB_sf"/>
</dbReference>
<keyword evidence="12" id="KW-0732">Signal</keyword>
<keyword evidence="16" id="KW-1185">Reference proteome</keyword>
<evidence type="ECO:0000256" key="4">
    <source>
        <dbReference type="ARBA" id="ARBA00022452"/>
    </source>
</evidence>
<dbReference type="GO" id="GO:0009279">
    <property type="term" value="C:cell outer membrane"/>
    <property type="evidence" value="ECO:0007669"/>
    <property type="project" value="UniProtKB-SubCell"/>
</dbReference>
<organism evidence="15 16">
    <name type="scientific">Duganella callida</name>
    <dbReference type="NCBI Taxonomy" id="2561932"/>
    <lineage>
        <taxon>Bacteria</taxon>
        <taxon>Pseudomonadati</taxon>
        <taxon>Pseudomonadota</taxon>
        <taxon>Betaproteobacteria</taxon>
        <taxon>Burkholderiales</taxon>
        <taxon>Oxalobacteraceae</taxon>
        <taxon>Telluria group</taxon>
        <taxon>Duganella</taxon>
    </lineage>
</organism>
<dbReference type="Gene3D" id="2.170.130.10">
    <property type="entry name" value="TonB-dependent receptor, plug domain"/>
    <property type="match status" value="1"/>
</dbReference>
<dbReference type="Pfam" id="PF00593">
    <property type="entry name" value="TonB_dep_Rec_b-barrel"/>
    <property type="match status" value="1"/>
</dbReference>
<evidence type="ECO:0000256" key="5">
    <source>
        <dbReference type="ARBA" id="ARBA00022692"/>
    </source>
</evidence>
<evidence type="ECO:0000256" key="7">
    <source>
        <dbReference type="ARBA" id="ARBA00023136"/>
    </source>
</evidence>
<reference evidence="15 16" key="1">
    <citation type="submission" date="2019-03" db="EMBL/GenBank/DDBJ databases">
        <title>Draft Genome Sequence of Duganella callidus sp. nov., a Novel Duganella Species Isolated from Cultivated Soil.</title>
        <authorList>
            <person name="Raths R."/>
            <person name="Peta V."/>
            <person name="Bucking H."/>
        </authorList>
    </citation>
    <scope>NUCLEOTIDE SEQUENCE [LARGE SCALE GENOMIC DNA]</scope>
    <source>
        <strain evidence="15 16">DN04</strain>
    </source>
</reference>
<dbReference type="OrthoDB" id="8530571at2"/>
<comment type="subcellular location">
    <subcellularLocation>
        <location evidence="1 10">Cell outer membrane</location>
        <topology evidence="1 10">Multi-pass membrane protein</topology>
    </subcellularLocation>
</comment>
<dbReference type="SUPFAM" id="SSF56935">
    <property type="entry name" value="Porins"/>
    <property type="match status" value="1"/>
</dbReference>
<evidence type="ECO:0000256" key="8">
    <source>
        <dbReference type="ARBA" id="ARBA00023170"/>
    </source>
</evidence>
<evidence type="ECO:0000313" key="15">
    <source>
        <dbReference type="EMBL" id="TFW19094.1"/>
    </source>
</evidence>
<proteinExistence type="inferred from homology"/>
<accession>A0A4Y9SAL5</accession>
<dbReference type="Gene3D" id="2.40.170.20">
    <property type="entry name" value="TonB-dependent receptor, beta-barrel domain"/>
    <property type="match status" value="1"/>
</dbReference>
<dbReference type="RefSeq" id="WP_135202706.1">
    <property type="nucleotide sequence ID" value="NZ_SPVG01000174.1"/>
</dbReference>
<dbReference type="Pfam" id="PF07715">
    <property type="entry name" value="Plug"/>
    <property type="match status" value="1"/>
</dbReference>
<gene>
    <name evidence="15" type="ORF">E4L98_16840</name>
</gene>
<keyword evidence="6 11" id="KW-0798">TonB box</keyword>
<dbReference type="InterPro" id="IPR012910">
    <property type="entry name" value="Plug_dom"/>
</dbReference>
<dbReference type="AlphaFoldDB" id="A0A4Y9SAL5"/>
<dbReference type="Proteomes" id="UP000297729">
    <property type="component" value="Unassembled WGS sequence"/>
</dbReference>
<dbReference type="PANTHER" id="PTHR47234:SF2">
    <property type="entry name" value="TONB-DEPENDENT RECEPTOR"/>
    <property type="match status" value="1"/>
</dbReference>
<dbReference type="InterPro" id="IPR037066">
    <property type="entry name" value="Plug_dom_sf"/>
</dbReference>
<dbReference type="CDD" id="cd01347">
    <property type="entry name" value="ligand_gated_channel"/>
    <property type="match status" value="1"/>
</dbReference>
<keyword evidence="4 10" id="KW-1134">Transmembrane beta strand</keyword>
<protein>
    <submittedName>
        <fullName evidence="15">TonB-dependent receptor</fullName>
    </submittedName>
</protein>
<dbReference type="EMBL" id="SPVG01000174">
    <property type="protein sequence ID" value="TFW19094.1"/>
    <property type="molecule type" value="Genomic_DNA"/>
</dbReference>
<keyword evidence="3 10" id="KW-0813">Transport</keyword>
<evidence type="ECO:0000256" key="3">
    <source>
        <dbReference type="ARBA" id="ARBA00022448"/>
    </source>
</evidence>
<keyword evidence="8 15" id="KW-0675">Receptor</keyword>
<evidence type="ECO:0000256" key="1">
    <source>
        <dbReference type="ARBA" id="ARBA00004571"/>
    </source>
</evidence>
<evidence type="ECO:0000256" key="10">
    <source>
        <dbReference type="PROSITE-ProRule" id="PRU01360"/>
    </source>
</evidence>
<feature type="signal peptide" evidence="12">
    <location>
        <begin position="1"/>
        <end position="31"/>
    </location>
</feature>
<feature type="domain" description="TonB-dependent receptor-like beta-barrel" evidence="13">
    <location>
        <begin position="394"/>
        <end position="905"/>
    </location>
</feature>
<evidence type="ECO:0000259" key="13">
    <source>
        <dbReference type="Pfam" id="PF00593"/>
    </source>
</evidence>
<keyword evidence="9 10" id="KW-0998">Cell outer membrane</keyword>
<feature type="chain" id="PRO_5021465501" evidence="12">
    <location>
        <begin position="32"/>
        <end position="952"/>
    </location>
</feature>
<evidence type="ECO:0000259" key="14">
    <source>
        <dbReference type="Pfam" id="PF07715"/>
    </source>
</evidence>
<comment type="caution">
    <text evidence="15">The sequence shown here is derived from an EMBL/GenBank/DDBJ whole genome shotgun (WGS) entry which is preliminary data.</text>
</comment>
<evidence type="ECO:0000256" key="6">
    <source>
        <dbReference type="ARBA" id="ARBA00023077"/>
    </source>
</evidence>
<name>A0A4Y9SAL5_9BURK</name>
<evidence type="ECO:0000256" key="2">
    <source>
        <dbReference type="ARBA" id="ARBA00009810"/>
    </source>
</evidence>
<dbReference type="InterPro" id="IPR039426">
    <property type="entry name" value="TonB-dep_rcpt-like"/>
</dbReference>
<dbReference type="InterPro" id="IPR000531">
    <property type="entry name" value="Beta-barrel_TonB"/>
</dbReference>
<evidence type="ECO:0000256" key="11">
    <source>
        <dbReference type="RuleBase" id="RU003357"/>
    </source>
</evidence>
<sequence>MNLKLKSMPLAVLQVVASGALSAAVVFPASAQQSQGADSGEVQRVVVTGSYISRADKETPSPVQVLTADDLKKTGYTSVSEALRDITANGQGTISQSFNRAFAGGASGISLRGLTVGATLVLIDGHRMAPYPLSDDGQRSFVDISNIPFDAIERIDILKDSASAAYGSDAIAGVVNVILKKEYKGTALSAEGGGTQAGGGRTVHVTATHGIGDVEADGYNVFGTIEYRKQDPIMLTQRAGKDWAKTNWTSEGGIDLTPGAVNAITPLPRTYQPYLYNPAGAGGAGNAANYAFYSGGCANYAALQANQCTFVDPWAQLQPKTENINVLAGFTKKLSDGWQLNVKASMLESKDSVESTPVAYPPGSYVGNTSIGPGIIPHQVGVISSFLVPANYPGNTTGAPARVYGYLTDIGARINDVDSKSYRLVAELTGNIGAWDVAAYAGYTKVETEQTYHGYVDRQALYNALNDPANPYKITGGNSADVNAKIAPVFSGKQNDELDFVDLRGTRTLTALPGGDLAISVGGTYIQKKLNAPAADQLSSGLINGNAAFVIGEEKNAAAYFELVAPVLKTLELDLSGRYDHFDTYGSSSTPKIGAKWSPSEMVTFRGTYGKGFRAPNAAENGTAGSTFSYNTIADPVLCANGPKGDPAKTVPQYCSFSPAYVQVTTKDLQPEKSKSGSFGMILEPVKGWSTTIDYYSIKIDNQIVTEASLPGYDPQYVRGTPIPLTYADGHTETPSVGPILYANSGYVNANSTKTTGVDLNSSYRFKMGEYGNLKVGLDWTHMISYTLTANGQDYQLAGTHGPTVISGDTGNPKNRAQLTLGYDKGPFNATATVNWIDSYSVLDPSTGGANDTCEDSLQNSNNYFANGNNYPTHYCRVSSFTSTNLNMAYKVNKNLTIRGSIVNLFDRQPPIDAQTYGGTSIASGTNAPYNPSLHQTGAVGRFFSLGANYTF</sequence>